<dbReference type="AlphaFoldDB" id="A0A5B7G3Z0"/>
<sequence length="60" mass="6539">MWNAGEQTFEYHPASIHGACRLCHTTTTTTTTVAVVDSSLEETPGTPMLYLDHALSDPEC</sequence>
<gene>
    <name evidence="1" type="ORF">E2C01_045745</name>
</gene>
<organism evidence="1 2">
    <name type="scientific">Portunus trituberculatus</name>
    <name type="common">Swimming crab</name>
    <name type="synonym">Neptunus trituberculatus</name>
    <dbReference type="NCBI Taxonomy" id="210409"/>
    <lineage>
        <taxon>Eukaryota</taxon>
        <taxon>Metazoa</taxon>
        <taxon>Ecdysozoa</taxon>
        <taxon>Arthropoda</taxon>
        <taxon>Crustacea</taxon>
        <taxon>Multicrustacea</taxon>
        <taxon>Malacostraca</taxon>
        <taxon>Eumalacostraca</taxon>
        <taxon>Eucarida</taxon>
        <taxon>Decapoda</taxon>
        <taxon>Pleocyemata</taxon>
        <taxon>Brachyura</taxon>
        <taxon>Eubrachyura</taxon>
        <taxon>Portunoidea</taxon>
        <taxon>Portunidae</taxon>
        <taxon>Portuninae</taxon>
        <taxon>Portunus</taxon>
    </lineage>
</organism>
<comment type="caution">
    <text evidence="1">The sequence shown here is derived from an EMBL/GenBank/DDBJ whole genome shotgun (WGS) entry which is preliminary data.</text>
</comment>
<name>A0A5B7G3Z0_PORTR</name>
<evidence type="ECO:0000313" key="2">
    <source>
        <dbReference type="Proteomes" id="UP000324222"/>
    </source>
</evidence>
<accession>A0A5B7G3Z0</accession>
<protein>
    <submittedName>
        <fullName evidence="1">Uncharacterized protein</fullName>
    </submittedName>
</protein>
<proteinExistence type="predicted"/>
<evidence type="ECO:0000313" key="1">
    <source>
        <dbReference type="EMBL" id="MPC51888.1"/>
    </source>
</evidence>
<dbReference type="Proteomes" id="UP000324222">
    <property type="component" value="Unassembled WGS sequence"/>
</dbReference>
<reference evidence="1 2" key="1">
    <citation type="submission" date="2019-05" db="EMBL/GenBank/DDBJ databases">
        <title>Another draft genome of Portunus trituberculatus and its Hox gene families provides insights of decapod evolution.</title>
        <authorList>
            <person name="Jeong J.-H."/>
            <person name="Song I."/>
            <person name="Kim S."/>
            <person name="Choi T."/>
            <person name="Kim D."/>
            <person name="Ryu S."/>
            <person name="Kim W."/>
        </authorList>
    </citation>
    <scope>NUCLEOTIDE SEQUENCE [LARGE SCALE GENOMIC DNA]</scope>
    <source>
        <tissue evidence="1">Muscle</tissue>
    </source>
</reference>
<dbReference type="EMBL" id="VSRR010010487">
    <property type="protein sequence ID" value="MPC51888.1"/>
    <property type="molecule type" value="Genomic_DNA"/>
</dbReference>
<keyword evidence="2" id="KW-1185">Reference proteome</keyword>